<dbReference type="Gene3D" id="1.10.10.10">
    <property type="entry name" value="Winged helix-like DNA-binding domain superfamily/Winged helix DNA-binding domain"/>
    <property type="match status" value="1"/>
</dbReference>
<dbReference type="SUPFAM" id="SSF46785">
    <property type="entry name" value="Winged helix' DNA-binding domain"/>
    <property type="match status" value="1"/>
</dbReference>
<dbReference type="Pfam" id="PF00126">
    <property type="entry name" value="HTH_1"/>
    <property type="match status" value="1"/>
</dbReference>
<dbReference type="GO" id="GO:0043565">
    <property type="term" value="F:sequence-specific DNA binding"/>
    <property type="evidence" value="ECO:0007669"/>
    <property type="project" value="TreeGrafter"/>
</dbReference>
<dbReference type="InterPro" id="IPR058163">
    <property type="entry name" value="LysR-type_TF_proteobact-type"/>
</dbReference>
<dbReference type="EMBL" id="CP077090">
    <property type="protein sequence ID" value="QXI10037.1"/>
    <property type="molecule type" value="Genomic_DNA"/>
</dbReference>
<dbReference type="PROSITE" id="PS50931">
    <property type="entry name" value="HTH_LYSR"/>
    <property type="match status" value="1"/>
</dbReference>
<keyword evidence="4" id="KW-0804">Transcription</keyword>
<dbReference type="CDD" id="cd08473">
    <property type="entry name" value="PBP2_CrgA_like_4"/>
    <property type="match status" value="1"/>
</dbReference>
<dbReference type="FunFam" id="1.10.10.10:FF:000001">
    <property type="entry name" value="LysR family transcriptional regulator"/>
    <property type="match status" value="1"/>
</dbReference>
<evidence type="ECO:0000259" key="5">
    <source>
        <dbReference type="PROSITE" id="PS50931"/>
    </source>
</evidence>
<evidence type="ECO:0000256" key="4">
    <source>
        <dbReference type="ARBA" id="ARBA00023163"/>
    </source>
</evidence>
<keyword evidence="3" id="KW-0238">DNA-binding</keyword>
<reference evidence="6" key="2">
    <citation type="journal article" date="2021" name="Microorganisms">
        <title>The Ever-Expanding Pseudomonas Genus: Description of 43 New Species and Partition of the Pseudomonas putida Group.</title>
        <authorList>
            <person name="Girard L."/>
            <person name="Lood C."/>
            <person name="Hofte M."/>
            <person name="Vandamme P."/>
            <person name="Rokni-Zadeh H."/>
            <person name="van Noort V."/>
            <person name="Lavigne R."/>
            <person name="De Mot R."/>
        </authorList>
    </citation>
    <scope>NUCLEOTIDE SEQUENCE</scope>
    <source>
        <strain evidence="6">OE 48.2</strain>
    </source>
</reference>
<comment type="similarity">
    <text evidence="1">Belongs to the LysR transcriptional regulatory family.</text>
</comment>
<dbReference type="InterPro" id="IPR005119">
    <property type="entry name" value="LysR_subst-bd"/>
</dbReference>
<evidence type="ECO:0000256" key="2">
    <source>
        <dbReference type="ARBA" id="ARBA00023015"/>
    </source>
</evidence>
<feature type="domain" description="HTH lysR-type" evidence="5">
    <location>
        <begin position="9"/>
        <end position="63"/>
    </location>
</feature>
<organism evidence="6 7">
    <name type="scientific">Pseudomonas zeae</name>
    <dbReference type="NCBI Taxonomy" id="2745510"/>
    <lineage>
        <taxon>Bacteria</taxon>
        <taxon>Pseudomonadati</taxon>
        <taxon>Pseudomonadota</taxon>
        <taxon>Gammaproteobacteria</taxon>
        <taxon>Pseudomonadales</taxon>
        <taxon>Pseudomonadaceae</taxon>
        <taxon>Pseudomonas</taxon>
    </lineage>
</organism>
<reference evidence="6" key="1">
    <citation type="journal article" date="2020" name="Microorganisms">
        <title>Reliable Identification of Environmental Pseudomonas Isolates Using the rpoD Gene.</title>
        <authorList>
            <consortium name="The Broad Institute Genome Sequencing Platform"/>
            <person name="Girard L."/>
            <person name="Lood C."/>
            <person name="Rokni-Zadeh H."/>
            <person name="van Noort V."/>
            <person name="Lavigne R."/>
            <person name="De Mot R."/>
        </authorList>
    </citation>
    <scope>NUCLEOTIDE SEQUENCE</scope>
    <source>
        <strain evidence="6">OE 48.2</strain>
    </source>
</reference>
<dbReference type="InterPro" id="IPR000847">
    <property type="entry name" value="LysR_HTH_N"/>
</dbReference>
<protein>
    <submittedName>
        <fullName evidence="6">LysR family transcriptional regulator</fullName>
    </submittedName>
</protein>
<proteinExistence type="inferred from homology"/>
<evidence type="ECO:0000313" key="7">
    <source>
        <dbReference type="Proteomes" id="UP000627092"/>
    </source>
</evidence>
<dbReference type="GO" id="GO:0006351">
    <property type="term" value="P:DNA-templated transcription"/>
    <property type="evidence" value="ECO:0007669"/>
    <property type="project" value="TreeGrafter"/>
</dbReference>
<dbReference type="Pfam" id="PF03466">
    <property type="entry name" value="LysR_substrate"/>
    <property type="match status" value="1"/>
</dbReference>
<evidence type="ECO:0000256" key="3">
    <source>
        <dbReference type="ARBA" id="ARBA00023125"/>
    </source>
</evidence>
<dbReference type="AlphaFoldDB" id="A0A9E6NLP0"/>
<sequence length="305" mass="34094">MENDGGRPQHLYYFTQVVEHHGFAAAGRVLDMPKSKLSRRISELEERLGVRLLHRTSRHCSLTEIGQAYYQRCLAMRVEAESAAELIERNRSEPQGLVRLSCPTALLNSWVGPMLTRYMLKYPLVELFIESTNRRVDLLHEGFDIALRVRFPPLENTDMVMKVLGNSTQSVVGSPQFVERLSSPPSPADLNGLPSLHWGAAQREYQWELLGPNDNTALIRHTPRMVTDDLIALRQAVIAGVGVAHLPSVVVREDIAAGRVVELIPGWAPKCGLVHAIFPSRRGLLPSVRTLIDFLGEEFAHSDIA</sequence>
<gene>
    <name evidence="6" type="ORF">HU754_019715</name>
</gene>
<dbReference type="PANTHER" id="PTHR30537">
    <property type="entry name" value="HTH-TYPE TRANSCRIPTIONAL REGULATOR"/>
    <property type="match status" value="1"/>
</dbReference>
<evidence type="ECO:0000256" key="1">
    <source>
        <dbReference type="ARBA" id="ARBA00009437"/>
    </source>
</evidence>
<accession>A0A9E6NLP0</accession>
<dbReference type="InterPro" id="IPR036390">
    <property type="entry name" value="WH_DNA-bd_sf"/>
</dbReference>
<dbReference type="GO" id="GO:0003700">
    <property type="term" value="F:DNA-binding transcription factor activity"/>
    <property type="evidence" value="ECO:0007669"/>
    <property type="project" value="InterPro"/>
</dbReference>
<dbReference type="InterPro" id="IPR036388">
    <property type="entry name" value="WH-like_DNA-bd_sf"/>
</dbReference>
<dbReference type="KEGG" id="pze:HU754_019715"/>
<dbReference type="Gene3D" id="3.40.190.290">
    <property type="match status" value="1"/>
</dbReference>
<evidence type="ECO:0000313" key="6">
    <source>
        <dbReference type="EMBL" id="QXI10037.1"/>
    </source>
</evidence>
<dbReference type="PANTHER" id="PTHR30537:SF31">
    <property type="entry name" value="TRANSCRIPTIONAL REGULATOR, LYSR FAMILY"/>
    <property type="match status" value="1"/>
</dbReference>
<name>A0A9E6NLP0_9PSED</name>
<dbReference type="Proteomes" id="UP000627092">
    <property type="component" value="Chromosome"/>
</dbReference>
<dbReference type="SUPFAM" id="SSF53850">
    <property type="entry name" value="Periplasmic binding protein-like II"/>
    <property type="match status" value="1"/>
</dbReference>
<keyword evidence="2" id="KW-0805">Transcription regulation</keyword>